<name>A0A8R2NLZ1_ACYPI</name>
<proteinExistence type="predicted"/>
<dbReference type="InterPro" id="IPR006578">
    <property type="entry name" value="MADF-dom"/>
</dbReference>
<dbReference type="PANTHER" id="PTHR21505">
    <property type="entry name" value="MADF DOMAIN-CONTAINING PROTEIN-RELATED"/>
    <property type="match status" value="1"/>
</dbReference>
<dbReference type="OrthoDB" id="8190343at2759"/>
<dbReference type="GeneID" id="115033680"/>
<organism evidence="2 3">
    <name type="scientific">Acyrthosiphon pisum</name>
    <name type="common">Pea aphid</name>
    <dbReference type="NCBI Taxonomy" id="7029"/>
    <lineage>
        <taxon>Eukaryota</taxon>
        <taxon>Metazoa</taxon>
        <taxon>Ecdysozoa</taxon>
        <taxon>Arthropoda</taxon>
        <taxon>Hexapoda</taxon>
        <taxon>Insecta</taxon>
        <taxon>Pterygota</taxon>
        <taxon>Neoptera</taxon>
        <taxon>Paraneoptera</taxon>
        <taxon>Hemiptera</taxon>
        <taxon>Sternorrhyncha</taxon>
        <taxon>Aphidomorpha</taxon>
        <taxon>Aphidoidea</taxon>
        <taxon>Aphididae</taxon>
        <taxon>Macrosiphini</taxon>
        <taxon>Acyrthosiphon</taxon>
    </lineage>
</organism>
<dbReference type="AlphaFoldDB" id="A0A8R2NLZ1"/>
<dbReference type="RefSeq" id="XP_029342680.1">
    <property type="nucleotide sequence ID" value="XM_029486820.1"/>
</dbReference>
<keyword evidence="3" id="KW-1185">Reference proteome</keyword>
<dbReference type="Pfam" id="PF10545">
    <property type="entry name" value="MADF_DNA_bdg"/>
    <property type="match status" value="1"/>
</dbReference>
<dbReference type="PANTHER" id="PTHR21505:SF8">
    <property type="entry name" value="DPT-YFP REPRESSOR BY OVEREXPRESSION, ISOFORM D-RELATED"/>
    <property type="match status" value="1"/>
</dbReference>
<protein>
    <recommendedName>
        <fullName evidence="1">MADF domain-containing protein</fullName>
    </recommendedName>
</protein>
<reference evidence="3" key="1">
    <citation type="submission" date="2010-06" db="EMBL/GenBank/DDBJ databases">
        <authorList>
            <person name="Jiang H."/>
            <person name="Abraham K."/>
            <person name="Ali S."/>
            <person name="Alsbrooks S.L."/>
            <person name="Anim B.N."/>
            <person name="Anosike U.S."/>
            <person name="Attaway T."/>
            <person name="Bandaranaike D.P."/>
            <person name="Battles P.K."/>
            <person name="Bell S.N."/>
            <person name="Bell A.V."/>
            <person name="Beltran B."/>
            <person name="Bickham C."/>
            <person name="Bustamante Y."/>
            <person name="Caleb T."/>
            <person name="Canada A."/>
            <person name="Cardenas V."/>
            <person name="Carter K."/>
            <person name="Chacko J."/>
            <person name="Chandrabose M.N."/>
            <person name="Chavez D."/>
            <person name="Chavez A."/>
            <person name="Chen L."/>
            <person name="Chu H.-S."/>
            <person name="Claassen K.J."/>
            <person name="Cockrell R."/>
            <person name="Collins M."/>
            <person name="Cooper J.A."/>
            <person name="Cree A."/>
            <person name="Curry S.M."/>
            <person name="Da Y."/>
            <person name="Dao M.D."/>
            <person name="Das B."/>
            <person name="Davila M.-L."/>
            <person name="Davy-Carroll L."/>
            <person name="Denson S."/>
            <person name="Dinh H."/>
            <person name="Ebong V.E."/>
            <person name="Edwards J.R."/>
            <person name="Egan A."/>
            <person name="El-Daye J."/>
            <person name="Escobedo L."/>
            <person name="Fernandez S."/>
            <person name="Fernando P.R."/>
            <person name="Flagg N."/>
            <person name="Forbes L.D."/>
            <person name="Fowler R.G."/>
            <person name="Fu Q."/>
            <person name="Gabisi R.A."/>
            <person name="Ganer J."/>
            <person name="Garbino Pronczuk A."/>
            <person name="Garcia R.M."/>
            <person name="Garner T."/>
            <person name="Garrett T.E."/>
            <person name="Gonzalez D.A."/>
            <person name="Hamid H."/>
            <person name="Hawkins E.S."/>
            <person name="Hirani K."/>
            <person name="Hogues M.E."/>
            <person name="Hollins B."/>
            <person name="Hsiao C.-H."/>
            <person name="Jabil R."/>
            <person name="James M.L."/>
            <person name="Jhangiani S.N."/>
            <person name="Johnson B."/>
            <person name="Johnson Q."/>
            <person name="Joshi V."/>
            <person name="Kalu J.B."/>
            <person name="Kam C."/>
            <person name="Kashfia A."/>
            <person name="Keebler J."/>
            <person name="Kisamo H."/>
            <person name="Kovar C.L."/>
            <person name="Lago L.A."/>
            <person name="Lai C.-Y."/>
            <person name="Laidlaw J."/>
            <person name="Lara F."/>
            <person name="Le T.-K."/>
            <person name="Lee S.L."/>
            <person name="Legall F.H."/>
            <person name="Lemon S.J."/>
            <person name="Lewis L.R."/>
            <person name="Li B."/>
            <person name="Liu Y."/>
            <person name="Liu Y.-S."/>
            <person name="Lopez J."/>
            <person name="Lozado R.J."/>
            <person name="Lu J."/>
            <person name="Madu R.C."/>
            <person name="Maheshwari M."/>
            <person name="Maheshwari R."/>
            <person name="Malloy K."/>
            <person name="Martinez E."/>
            <person name="Mathew T."/>
            <person name="Mercado I.C."/>
            <person name="Mercado C."/>
            <person name="Meyer B."/>
            <person name="Montgomery K."/>
            <person name="Morgan M.B."/>
            <person name="Munidasa M."/>
            <person name="Nazareth L.V."/>
            <person name="Nelson J."/>
            <person name="Ng B.M."/>
            <person name="Nguyen N.B."/>
            <person name="Nguyen P.Q."/>
            <person name="Nguyen T."/>
            <person name="Obregon M."/>
            <person name="Okwuonu G.O."/>
            <person name="Onwere C.G."/>
            <person name="Orozco G."/>
            <person name="Parra A."/>
            <person name="Patel S."/>
            <person name="Patil S."/>
            <person name="Perez A."/>
            <person name="Perez Y."/>
            <person name="Pham C."/>
            <person name="Primus E.L."/>
            <person name="Pu L.-L."/>
            <person name="Puazo M."/>
            <person name="Qin X."/>
            <person name="Quiroz J.B."/>
            <person name="Reese J."/>
            <person name="Richards S."/>
            <person name="Rives C.M."/>
            <person name="Robberts R."/>
            <person name="Ruiz S.J."/>
            <person name="Ruiz M.J."/>
            <person name="Santibanez J."/>
            <person name="Schneider B.W."/>
            <person name="Sisson I."/>
            <person name="Smith M."/>
            <person name="Sodergren E."/>
            <person name="Song X.-Z."/>
            <person name="Song B.B."/>
            <person name="Summersgill H."/>
            <person name="Thelus R."/>
            <person name="Thornton R.D."/>
            <person name="Trejos Z.Y."/>
            <person name="Usmani K."/>
            <person name="Vattathil S."/>
            <person name="Villasana D."/>
            <person name="Walker D.L."/>
            <person name="Wang S."/>
            <person name="Wang K."/>
            <person name="White C.S."/>
            <person name="Williams A.C."/>
            <person name="Williamson J."/>
            <person name="Wilson K."/>
            <person name="Woghiren I.O."/>
            <person name="Woodworth J.R."/>
            <person name="Worley K.C."/>
            <person name="Wright R.A."/>
            <person name="Wu W."/>
            <person name="Young L."/>
            <person name="Zhang L."/>
            <person name="Zhang J."/>
            <person name="Zhu Y."/>
            <person name="Muzny D.M."/>
            <person name="Weinstock G."/>
            <person name="Gibbs R.A."/>
        </authorList>
    </citation>
    <scope>NUCLEOTIDE SEQUENCE [LARGE SCALE GENOMIC DNA]</scope>
    <source>
        <strain evidence="3">LSR1</strain>
    </source>
</reference>
<sequence length="116" mass="13438">MSSKLFDTIEFLKSYEEHPCLWNKTIPDFHNRLKRDAAEEQLLPISGLANIKELHAKIRSIRGTYNQEVAKINKSMRTGSGTSDIYKPKLQWFSYADSFLRKNVDLNMQTESNLVS</sequence>
<dbReference type="SMART" id="SM00595">
    <property type="entry name" value="MADF"/>
    <property type="match status" value="1"/>
</dbReference>
<reference evidence="2" key="2">
    <citation type="submission" date="2022-06" db="UniProtKB">
        <authorList>
            <consortium name="EnsemblMetazoa"/>
        </authorList>
    </citation>
    <scope>IDENTIFICATION</scope>
</reference>
<dbReference type="EnsemblMetazoa" id="XM_029486820.1">
    <property type="protein sequence ID" value="XP_029342680.1"/>
    <property type="gene ID" value="LOC115033680"/>
</dbReference>
<dbReference type="OMA" id="NIEHFTH"/>
<evidence type="ECO:0000313" key="3">
    <source>
        <dbReference type="Proteomes" id="UP000007819"/>
    </source>
</evidence>
<dbReference type="PROSITE" id="PS51029">
    <property type="entry name" value="MADF"/>
    <property type="match status" value="1"/>
</dbReference>
<dbReference type="Proteomes" id="UP000007819">
    <property type="component" value="Chromosome A1"/>
</dbReference>
<evidence type="ECO:0000259" key="1">
    <source>
        <dbReference type="PROSITE" id="PS51029"/>
    </source>
</evidence>
<accession>A0A8R2NLZ1</accession>
<dbReference type="KEGG" id="api:115033680"/>
<evidence type="ECO:0000313" key="2">
    <source>
        <dbReference type="EnsemblMetazoa" id="XP_029342680.1"/>
    </source>
</evidence>
<feature type="domain" description="MADF" evidence="1">
    <location>
        <begin position="10"/>
        <end position="105"/>
    </location>
</feature>